<sequence length="77" mass="8104">FVAAAVAAGNVDLVVTRTFTNSSGGSITVREIGIYCFSTDTGAIARYFCIVRDVLATPQAVGNGEILTVQYTLRTTV</sequence>
<dbReference type="EMBL" id="BARW01011504">
    <property type="protein sequence ID" value="GAI73856.1"/>
    <property type="molecule type" value="Genomic_DNA"/>
</dbReference>
<accession>X1S3V9</accession>
<organism evidence="1">
    <name type="scientific">marine sediment metagenome</name>
    <dbReference type="NCBI Taxonomy" id="412755"/>
    <lineage>
        <taxon>unclassified sequences</taxon>
        <taxon>metagenomes</taxon>
        <taxon>ecological metagenomes</taxon>
    </lineage>
</organism>
<dbReference type="AlphaFoldDB" id="X1S3V9"/>
<gene>
    <name evidence="1" type="ORF">S12H4_22156</name>
</gene>
<feature type="non-terminal residue" evidence="1">
    <location>
        <position position="1"/>
    </location>
</feature>
<proteinExistence type="predicted"/>
<protein>
    <submittedName>
        <fullName evidence="1">Uncharacterized protein</fullName>
    </submittedName>
</protein>
<comment type="caution">
    <text evidence="1">The sequence shown here is derived from an EMBL/GenBank/DDBJ whole genome shotgun (WGS) entry which is preliminary data.</text>
</comment>
<name>X1S3V9_9ZZZZ</name>
<evidence type="ECO:0000313" key="1">
    <source>
        <dbReference type="EMBL" id="GAI73856.1"/>
    </source>
</evidence>
<reference evidence="1" key="1">
    <citation type="journal article" date="2014" name="Front. Microbiol.">
        <title>High frequency of phylogenetically diverse reductive dehalogenase-homologous genes in deep subseafloor sedimentary metagenomes.</title>
        <authorList>
            <person name="Kawai M."/>
            <person name="Futagami T."/>
            <person name="Toyoda A."/>
            <person name="Takaki Y."/>
            <person name="Nishi S."/>
            <person name="Hori S."/>
            <person name="Arai W."/>
            <person name="Tsubouchi T."/>
            <person name="Morono Y."/>
            <person name="Uchiyama I."/>
            <person name="Ito T."/>
            <person name="Fujiyama A."/>
            <person name="Inagaki F."/>
            <person name="Takami H."/>
        </authorList>
    </citation>
    <scope>NUCLEOTIDE SEQUENCE</scope>
    <source>
        <strain evidence="1">Expedition CK06-06</strain>
    </source>
</reference>